<dbReference type="InterPro" id="IPR050678">
    <property type="entry name" value="DNA_Partitioning_ATPase"/>
</dbReference>
<proteinExistence type="predicted"/>
<dbReference type="PANTHER" id="PTHR13696:SF96">
    <property type="entry name" value="COBQ_COBB_MIND_PARA NUCLEOTIDE BINDING DOMAIN-CONTAINING PROTEIN"/>
    <property type="match status" value="1"/>
</dbReference>
<evidence type="ECO:0000313" key="1">
    <source>
        <dbReference type="EMBL" id="SFE87818.1"/>
    </source>
</evidence>
<sequence>MKSISTMMMKGGSGKTTLIRVLASAALAKNMKVHLIDMDTDPQASDWPERFRTAPWGNLEKPEWPSDKLTVAGPPTTIEELYEIIAQKEGEGCDLFLIDTRPGAHQDTEDLILATDLVLIPTRPEQADFKKAEQTVEWFAAIVDTLENAADAPQMRTVLTAVQSKMMAVLTGDLDISALNPRDREVLDAIASLPHASTIIPYSKYWIEIAAWGPLSIAADAAAAQSSGKLTARNMRDQIAAAEALLDELLATVPEPEEA</sequence>
<dbReference type="InterPro" id="IPR009744">
    <property type="entry name" value="VirC1"/>
</dbReference>
<gene>
    <name evidence="1" type="ORF">SAMN04515678_12051</name>
</gene>
<protein>
    <submittedName>
        <fullName evidence="1">Chromosome partitioning protein</fullName>
    </submittedName>
</protein>
<organism evidence="1 2">
    <name type="scientific">Roseivivax sediminis</name>
    <dbReference type="NCBI Taxonomy" id="936889"/>
    <lineage>
        <taxon>Bacteria</taxon>
        <taxon>Pseudomonadati</taxon>
        <taxon>Pseudomonadota</taxon>
        <taxon>Alphaproteobacteria</taxon>
        <taxon>Rhodobacterales</taxon>
        <taxon>Roseobacteraceae</taxon>
        <taxon>Roseivivax</taxon>
    </lineage>
</organism>
<dbReference type="SUPFAM" id="SSF52540">
    <property type="entry name" value="P-loop containing nucleoside triphosphate hydrolases"/>
    <property type="match status" value="1"/>
</dbReference>
<reference evidence="1 2" key="1">
    <citation type="submission" date="2016-10" db="EMBL/GenBank/DDBJ databases">
        <authorList>
            <person name="Varghese N."/>
            <person name="Submissions S."/>
        </authorList>
    </citation>
    <scope>NUCLEOTIDE SEQUENCE [LARGE SCALE GENOMIC DNA]</scope>
    <source>
        <strain evidence="2">YIM D21,KCTC 23444,ACCC 10710</strain>
    </source>
</reference>
<evidence type="ECO:0000313" key="2">
    <source>
        <dbReference type="Proteomes" id="UP000325289"/>
    </source>
</evidence>
<dbReference type="CDD" id="cd02042">
    <property type="entry name" value="ParAB_family"/>
    <property type="match status" value="1"/>
</dbReference>
<dbReference type="OrthoDB" id="9804460at2"/>
<name>A0A1I2E5P0_9RHOB</name>
<keyword evidence="2" id="KW-1185">Reference proteome</keyword>
<dbReference type="Pfam" id="PF07015">
    <property type="entry name" value="VirC1"/>
    <property type="match status" value="1"/>
</dbReference>
<dbReference type="AlphaFoldDB" id="A0A1I2E5P0"/>
<dbReference type="RefSeq" id="WP_149758708.1">
    <property type="nucleotide sequence ID" value="NZ_FOMS01000020.1"/>
</dbReference>
<dbReference type="Gene3D" id="3.40.50.300">
    <property type="entry name" value="P-loop containing nucleotide triphosphate hydrolases"/>
    <property type="match status" value="1"/>
</dbReference>
<dbReference type="InterPro" id="IPR027417">
    <property type="entry name" value="P-loop_NTPase"/>
</dbReference>
<dbReference type="PANTHER" id="PTHR13696">
    <property type="entry name" value="P-LOOP CONTAINING NUCLEOSIDE TRIPHOSPHATE HYDROLASE"/>
    <property type="match status" value="1"/>
</dbReference>
<dbReference type="EMBL" id="FOMS01000020">
    <property type="protein sequence ID" value="SFE87818.1"/>
    <property type="molecule type" value="Genomic_DNA"/>
</dbReference>
<accession>A0A1I2E5P0</accession>
<dbReference type="Proteomes" id="UP000325289">
    <property type="component" value="Unassembled WGS sequence"/>
</dbReference>